<dbReference type="Proteomes" id="UP000028194">
    <property type="component" value="Chromosome"/>
</dbReference>
<dbReference type="HOGENOM" id="CLU_1700201_0_0_2"/>
<dbReference type="KEGG" id="nev:NTE_02500"/>
<name>A0A075MZ72_9ARCH</name>
<organism evidence="1 2">
    <name type="scientific">Candidatus Nitrososphaera evergladensis SR1</name>
    <dbReference type="NCBI Taxonomy" id="1459636"/>
    <lineage>
        <taxon>Archaea</taxon>
        <taxon>Nitrososphaerota</taxon>
        <taxon>Nitrososphaeria</taxon>
        <taxon>Nitrososphaerales</taxon>
        <taxon>Nitrososphaeraceae</taxon>
        <taxon>Nitrososphaera</taxon>
    </lineage>
</organism>
<dbReference type="EMBL" id="CP007174">
    <property type="protein sequence ID" value="AIF84549.1"/>
    <property type="molecule type" value="Genomic_DNA"/>
</dbReference>
<dbReference type="AlphaFoldDB" id="A0A075MZ72"/>
<reference evidence="1 2" key="1">
    <citation type="journal article" date="2014" name="PLoS ONE">
        <title>Genome Sequence of Candidatus Nitrososphaera evergladensis from Group I.1b Enriched from Everglades Soil Reveals Novel Genomic Features of the Ammonia-Oxidizing Archaea.</title>
        <authorList>
            <person name="Zhalnina K.V."/>
            <person name="Dias R."/>
            <person name="Leonard M.T."/>
            <person name="Dorr de Quadros P."/>
            <person name="Camargo F.A."/>
            <person name="Drew J.C."/>
            <person name="Farmerie W.G."/>
            <person name="Daroub S.H."/>
            <person name="Triplett E.W."/>
        </authorList>
    </citation>
    <scope>NUCLEOTIDE SEQUENCE [LARGE SCALE GENOMIC DNA]</scope>
    <source>
        <strain evidence="1 2">SR1</strain>
    </source>
</reference>
<proteinExistence type="predicted"/>
<evidence type="ECO:0000313" key="1">
    <source>
        <dbReference type="EMBL" id="AIF84549.1"/>
    </source>
</evidence>
<gene>
    <name evidence="1" type="ORF">NTE_02500</name>
</gene>
<keyword evidence="2" id="KW-1185">Reference proteome</keyword>
<sequence>MHTENDGGSCNDLVCRYCKKGRLHLLAHDPKGGNRFACDNPDCTRYGSPVSVRIHVEHIVPCTEPIDPRTTQASLMLGLWWAFLLYMQKVATDASALSDHCTSELPRKQERSVKSIKSLVQNALEDCPYCSGALYLPEAELRTHKSLEHQMDAD</sequence>
<protein>
    <submittedName>
        <fullName evidence="1">Uncharacterized protein</fullName>
    </submittedName>
</protein>
<accession>A0A075MZ72</accession>
<evidence type="ECO:0000313" key="2">
    <source>
        <dbReference type="Proteomes" id="UP000028194"/>
    </source>
</evidence>